<dbReference type="Gene3D" id="1.10.510.10">
    <property type="entry name" value="Transferase(Phosphotransferase) domain 1"/>
    <property type="match status" value="1"/>
</dbReference>
<dbReference type="Proteomes" id="UP000716291">
    <property type="component" value="Unassembled WGS sequence"/>
</dbReference>
<dbReference type="InterPro" id="IPR000719">
    <property type="entry name" value="Prot_kinase_dom"/>
</dbReference>
<comment type="catalytic activity">
    <reaction evidence="7">
        <text>L-threonyl-[protein] + ATP = O-phospho-L-threonyl-[protein] + ADP + H(+)</text>
        <dbReference type="Rhea" id="RHEA:46608"/>
        <dbReference type="Rhea" id="RHEA-COMP:11060"/>
        <dbReference type="Rhea" id="RHEA-COMP:11605"/>
        <dbReference type="ChEBI" id="CHEBI:15378"/>
        <dbReference type="ChEBI" id="CHEBI:30013"/>
        <dbReference type="ChEBI" id="CHEBI:30616"/>
        <dbReference type="ChEBI" id="CHEBI:61977"/>
        <dbReference type="ChEBI" id="CHEBI:456216"/>
        <dbReference type="EC" id="2.7.11.1"/>
    </reaction>
</comment>
<keyword evidence="13" id="KW-1185">Reference proteome</keyword>
<dbReference type="PANTHER" id="PTHR24343">
    <property type="entry name" value="SERINE/THREONINE KINASE"/>
    <property type="match status" value="1"/>
</dbReference>
<evidence type="ECO:0000256" key="7">
    <source>
        <dbReference type="ARBA" id="ARBA00047899"/>
    </source>
</evidence>
<dbReference type="GO" id="GO:0004674">
    <property type="term" value="F:protein serine/threonine kinase activity"/>
    <property type="evidence" value="ECO:0007669"/>
    <property type="project" value="UniProtKB-KW"/>
</dbReference>
<keyword evidence="3" id="KW-0808">Transferase</keyword>
<dbReference type="InterPro" id="IPR017441">
    <property type="entry name" value="Protein_kinase_ATP_BS"/>
</dbReference>
<comment type="similarity">
    <text evidence="10">Belongs to the protein kinase superfamily.</text>
</comment>
<evidence type="ECO:0000256" key="8">
    <source>
        <dbReference type="ARBA" id="ARBA00048679"/>
    </source>
</evidence>
<evidence type="ECO:0000256" key="1">
    <source>
        <dbReference type="ARBA" id="ARBA00012513"/>
    </source>
</evidence>
<protein>
    <recommendedName>
        <fullName evidence="1">non-specific serine/threonine protein kinase</fullName>
        <ecNumber evidence="1">2.7.11.1</ecNumber>
    </recommendedName>
</protein>
<feature type="domain" description="Protein kinase" evidence="11">
    <location>
        <begin position="178"/>
        <end position="441"/>
    </location>
</feature>
<dbReference type="AlphaFoldDB" id="A0A9P6X278"/>
<evidence type="ECO:0000256" key="4">
    <source>
        <dbReference type="ARBA" id="ARBA00022741"/>
    </source>
</evidence>
<dbReference type="EMBL" id="JAANQT010001877">
    <property type="protein sequence ID" value="KAG1303735.1"/>
    <property type="molecule type" value="Genomic_DNA"/>
</dbReference>
<dbReference type="GO" id="GO:0005829">
    <property type="term" value="C:cytosol"/>
    <property type="evidence" value="ECO:0007669"/>
    <property type="project" value="TreeGrafter"/>
</dbReference>
<dbReference type="SUPFAM" id="SSF56112">
    <property type="entry name" value="Protein kinase-like (PK-like)"/>
    <property type="match status" value="1"/>
</dbReference>
<dbReference type="GO" id="GO:0005524">
    <property type="term" value="F:ATP binding"/>
    <property type="evidence" value="ECO:0007669"/>
    <property type="project" value="UniProtKB-UniRule"/>
</dbReference>
<evidence type="ECO:0000256" key="2">
    <source>
        <dbReference type="ARBA" id="ARBA00022527"/>
    </source>
</evidence>
<proteinExistence type="inferred from homology"/>
<dbReference type="InterPro" id="IPR011009">
    <property type="entry name" value="Kinase-like_dom_sf"/>
</dbReference>
<evidence type="ECO:0000313" key="12">
    <source>
        <dbReference type="EMBL" id="KAG1303735.1"/>
    </source>
</evidence>
<evidence type="ECO:0000256" key="3">
    <source>
        <dbReference type="ARBA" id="ARBA00022679"/>
    </source>
</evidence>
<dbReference type="CDD" id="cd13994">
    <property type="entry name" value="STKc_HAL4_like"/>
    <property type="match status" value="1"/>
</dbReference>
<keyword evidence="5" id="KW-0418">Kinase</keyword>
<accession>A0A9P6X278</accession>
<sequence>MIDIHQISKELQNIDFNSPGKIAQYSSMLDAPLPSTPLLIPHHEHTLYDISSLSSTTTHTPSSLCSHHSSHEQRVGYRSCLNLKTDRSTDDENYNHSTDSLSCKLSTPSQFIFNKPEYNKRYQRTHFHRSEKKNTPFNNLKKFLKGDKSKKLFVAGQSNCGNIAFANEFNKDLEVKYGKWGQFVGKGAGGSVRLIRHSTDQKVFAVKQFRKRSLNESEKEYVKKVTAEFCIGSALHHPNIIETFDIIKDGQIFYEIMEFAPNDLFNIVMSGQMSCEEIGCCWRQLLSGVQYMHQMGLAHRDLKLDNMVLDERGIVKIIDFGCAVVNKYPFDSKVHMSQGPCGSDPYIAPEQLTELEYDARLTDLWSCAIIFICMHIRRFPWNLPHPEKDQAYRSFVHPSTQGAVKLFKSLPHESRPIIERILSPNPSQRCSLEDIINDDWVRSIPVCTMDHSEISHAHHLLIEPSPQVKEDCNLIILTSLDEKRNETKKKKKCHLFK</sequence>
<comment type="caution">
    <text evidence="12">The sequence shown here is derived from an EMBL/GenBank/DDBJ whole genome shotgun (WGS) entry which is preliminary data.</text>
</comment>
<gene>
    <name evidence="12" type="ORF">G6F64_009820</name>
</gene>
<name>A0A9P6X278_RHIOR</name>
<comment type="catalytic activity">
    <reaction evidence="8">
        <text>L-seryl-[protein] + ATP = O-phospho-L-seryl-[protein] + ADP + H(+)</text>
        <dbReference type="Rhea" id="RHEA:17989"/>
        <dbReference type="Rhea" id="RHEA-COMP:9863"/>
        <dbReference type="Rhea" id="RHEA-COMP:11604"/>
        <dbReference type="ChEBI" id="CHEBI:15378"/>
        <dbReference type="ChEBI" id="CHEBI:29999"/>
        <dbReference type="ChEBI" id="CHEBI:30616"/>
        <dbReference type="ChEBI" id="CHEBI:83421"/>
        <dbReference type="ChEBI" id="CHEBI:456216"/>
        <dbReference type="EC" id="2.7.11.1"/>
    </reaction>
</comment>
<dbReference type="Pfam" id="PF00069">
    <property type="entry name" value="Pkinase"/>
    <property type="match status" value="1"/>
</dbReference>
<keyword evidence="6 9" id="KW-0067">ATP-binding</keyword>
<keyword evidence="2 10" id="KW-0723">Serine/threonine-protein kinase</keyword>
<dbReference type="EC" id="2.7.11.1" evidence="1"/>
<feature type="binding site" evidence="9">
    <location>
        <position position="207"/>
    </location>
    <ligand>
        <name>ATP</name>
        <dbReference type="ChEBI" id="CHEBI:30616"/>
    </ligand>
</feature>
<dbReference type="OrthoDB" id="6513151at2759"/>
<dbReference type="SMART" id="SM00220">
    <property type="entry name" value="S_TKc"/>
    <property type="match status" value="1"/>
</dbReference>
<evidence type="ECO:0000256" key="6">
    <source>
        <dbReference type="ARBA" id="ARBA00022840"/>
    </source>
</evidence>
<keyword evidence="4 9" id="KW-0547">Nucleotide-binding</keyword>
<reference evidence="12" key="1">
    <citation type="journal article" date="2020" name="Microb. Genom.">
        <title>Genetic diversity of clinical and environmental Mucorales isolates obtained from an investigation of mucormycosis cases among solid organ transplant recipients.</title>
        <authorList>
            <person name="Nguyen M.H."/>
            <person name="Kaul D."/>
            <person name="Muto C."/>
            <person name="Cheng S.J."/>
            <person name="Richter R.A."/>
            <person name="Bruno V.M."/>
            <person name="Liu G."/>
            <person name="Beyhan S."/>
            <person name="Sundermann A.J."/>
            <person name="Mounaud S."/>
            <person name="Pasculle A.W."/>
            <person name="Nierman W.C."/>
            <person name="Driscoll E."/>
            <person name="Cumbie R."/>
            <person name="Clancy C.J."/>
            <person name="Dupont C.L."/>
        </authorList>
    </citation>
    <scope>NUCLEOTIDE SEQUENCE</scope>
    <source>
        <strain evidence="12">GL11</strain>
    </source>
</reference>
<dbReference type="PROSITE" id="PS00108">
    <property type="entry name" value="PROTEIN_KINASE_ST"/>
    <property type="match status" value="1"/>
</dbReference>
<evidence type="ECO:0000256" key="9">
    <source>
        <dbReference type="PROSITE-ProRule" id="PRU10141"/>
    </source>
</evidence>
<evidence type="ECO:0000259" key="11">
    <source>
        <dbReference type="PROSITE" id="PS50011"/>
    </source>
</evidence>
<dbReference type="InterPro" id="IPR008271">
    <property type="entry name" value="Ser/Thr_kinase_AS"/>
</dbReference>
<dbReference type="PROSITE" id="PS50011">
    <property type="entry name" value="PROTEIN_KINASE_DOM"/>
    <property type="match status" value="1"/>
</dbReference>
<evidence type="ECO:0000313" key="13">
    <source>
        <dbReference type="Proteomes" id="UP000716291"/>
    </source>
</evidence>
<evidence type="ECO:0000256" key="5">
    <source>
        <dbReference type="ARBA" id="ARBA00022777"/>
    </source>
</evidence>
<evidence type="ECO:0000256" key="10">
    <source>
        <dbReference type="RuleBase" id="RU000304"/>
    </source>
</evidence>
<organism evidence="12 13">
    <name type="scientific">Rhizopus oryzae</name>
    <name type="common">Mucormycosis agent</name>
    <name type="synonym">Rhizopus arrhizus var. delemar</name>
    <dbReference type="NCBI Taxonomy" id="64495"/>
    <lineage>
        <taxon>Eukaryota</taxon>
        <taxon>Fungi</taxon>
        <taxon>Fungi incertae sedis</taxon>
        <taxon>Mucoromycota</taxon>
        <taxon>Mucoromycotina</taxon>
        <taxon>Mucoromycetes</taxon>
        <taxon>Mucorales</taxon>
        <taxon>Mucorineae</taxon>
        <taxon>Rhizopodaceae</taxon>
        <taxon>Rhizopus</taxon>
    </lineage>
</organism>
<dbReference type="PANTHER" id="PTHR24343:SF137">
    <property type="entry name" value="SERINE_THREONINE-PROTEIN KINASE HRK1"/>
    <property type="match status" value="1"/>
</dbReference>
<dbReference type="PROSITE" id="PS00107">
    <property type="entry name" value="PROTEIN_KINASE_ATP"/>
    <property type="match status" value="1"/>
</dbReference>